<dbReference type="InterPro" id="IPR043136">
    <property type="entry name" value="B30.2/SPRY_sf"/>
</dbReference>
<evidence type="ECO:0000256" key="1">
    <source>
        <dbReference type="ARBA" id="ARBA00022588"/>
    </source>
</evidence>
<dbReference type="InterPro" id="IPR001870">
    <property type="entry name" value="B30.2/SPRY"/>
</dbReference>
<dbReference type="CDD" id="cd19769">
    <property type="entry name" value="Bbox2_TRIM16-like"/>
    <property type="match status" value="1"/>
</dbReference>
<dbReference type="Gene3D" id="2.60.120.920">
    <property type="match status" value="1"/>
</dbReference>
<dbReference type="InterPro" id="IPR006574">
    <property type="entry name" value="PRY"/>
</dbReference>
<keyword evidence="1" id="KW-0399">Innate immunity</keyword>
<dbReference type="SUPFAM" id="SSF57850">
    <property type="entry name" value="RING/U-box"/>
    <property type="match status" value="1"/>
</dbReference>
<dbReference type="CDD" id="cd13733">
    <property type="entry name" value="SPRY_PRY_C-I_1"/>
    <property type="match status" value="1"/>
</dbReference>
<dbReference type="InterPro" id="IPR000315">
    <property type="entry name" value="Znf_B-box"/>
</dbReference>
<dbReference type="PANTHER" id="PTHR25465">
    <property type="entry name" value="B-BOX DOMAIN CONTAINING"/>
    <property type="match status" value="1"/>
</dbReference>
<dbReference type="OrthoDB" id="6105938at2759"/>
<reference evidence="12 13" key="1">
    <citation type="submission" date="2025-04" db="UniProtKB">
        <authorList>
            <consortium name="RefSeq"/>
        </authorList>
    </citation>
    <scope>IDENTIFICATION</scope>
</reference>
<evidence type="ECO:0000256" key="6">
    <source>
        <dbReference type="PROSITE-ProRule" id="PRU00024"/>
    </source>
</evidence>
<feature type="domain" description="B box-type" evidence="9">
    <location>
        <begin position="141"/>
        <end position="181"/>
    </location>
</feature>
<dbReference type="GO" id="GO:0008270">
    <property type="term" value="F:zinc ion binding"/>
    <property type="evidence" value="ECO:0007669"/>
    <property type="project" value="UniProtKB-KW"/>
</dbReference>
<dbReference type="SMART" id="SM00336">
    <property type="entry name" value="BBOX"/>
    <property type="match status" value="1"/>
</dbReference>
<dbReference type="AlphaFoldDB" id="A0A6P7LB87"/>
<dbReference type="Gene3D" id="3.30.160.60">
    <property type="entry name" value="Classic Zinc Finger"/>
    <property type="match status" value="1"/>
</dbReference>
<dbReference type="SMART" id="SM00449">
    <property type="entry name" value="SPRY"/>
    <property type="match status" value="1"/>
</dbReference>
<dbReference type="Gene3D" id="4.10.830.40">
    <property type="match status" value="1"/>
</dbReference>
<dbReference type="PROSITE" id="PS50188">
    <property type="entry name" value="B302_SPRY"/>
    <property type="match status" value="1"/>
</dbReference>
<evidence type="ECO:0000313" key="11">
    <source>
        <dbReference type="Proteomes" id="UP000515150"/>
    </source>
</evidence>
<evidence type="ECO:0000259" key="8">
    <source>
        <dbReference type="PROSITE" id="PS50089"/>
    </source>
</evidence>
<evidence type="ECO:0000256" key="2">
    <source>
        <dbReference type="ARBA" id="ARBA00022723"/>
    </source>
</evidence>
<evidence type="ECO:0000256" key="3">
    <source>
        <dbReference type="ARBA" id="ARBA00022771"/>
    </source>
</evidence>
<dbReference type="RefSeq" id="XP_028991345.1">
    <property type="nucleotide sequence ID" value="XM_029135512.3"/>
</dbReference>
<dbReference type="Proteomes" id="UP000515150">
    <property type="component" value="Chromosome 2"/>
</dbReference>
<keyword evidence="3 6" id="KW-0863">Zinc-finger</keyword>
<evidence type="ECO:0000256" key="7">
    <source>
        <dbReference type="SAM" id="Coils"/>
    </source>
</evidence>
<keyword evidence="5" id="KW-0391">Immunity</keyword>
<dbReference type="Pfam" id="PF25600">
    <property type="entry name" value="TRIM_CC"/>
    <property type="match status" value="1"/>
</dbReference>
<protein>
    <submittedName>
        <fullName evidence="12 13">E3 ubiquitin-protein ligase TRIM39-like</fullName>
    </submittedName>
</protein>
<dbReference type="KEGG" id="bspl:114846499"/>
<name>A0A6P7LB87_BETSP</name>
<dbReference type="InterPro" id="IPR013083">
    <property type="entry name" value="Znf_RING/FYVE/PHD"/>
</dbReference>
<dbReference type="InterPro" id="IPR001841">
    <property type="entry name" value="Znf_RING"/>
</dbReference>
<dbReference type="SUPFAM" id="SSF57845">
    <property type="entry name" value="B-box zinc-binding domain"/>
    <property type="match status" value="1"/>
</dbReference>
<evidence type="ECO:0000256" key="4">
    <source>
        <dbReference type="ARBA" id="ARBA00022833"/>
    </source>
</evidence>
<dbReference type="Pfam" id="PF00622">
    <property type="entry name" value="SPRY"/>
    <property type="match status" value="1"/>
</dbReference>
<dbReference type="InterPro" id="IPR003879">
    <property type="entry name" value="Butyrophylin_SPRY"/>
</dbReference>
<gene>
    <name evidence="12 13" type="primary">LOC114846499</name>
</gene>
<dbReference type="InParanoid" id="A0A6P7LB87"/>
<dbReference type="PROSITE" id="PS00518">
    <property type="entry name" value="ZF_RING_1"/>
    <property type="match status" value="1"/>
</dbReference>
<dbReference type="Pfam" id="PF00643">
    <property type="entry name" value="zf-B_box"/>
    <property type="match status" value="1"/>
</dbReference>
<dbReference type="PRINTS" id="PR01407">
    <property type="entry name" value="BUTYPHLNCDUF"/>
</dbReference>
<evidence type="ECO:0000313" key="13">
    <source>
        <dbReference type="RefSeq" id="XP_055363047.1"/>
    </source>
</evidence>
<dbReference type="FunFam" id="2.60.120.920:FF:000004">
    <property type="entry name" value="Butyrophilin subfamily 1 member A1"/>
    <property type="match status" value="1"/>
</dbReference>
<dbReference type="InterPro" id="IPR051051">
    <property type="entry name" value="E3_ubiq-ligase_TRIM/RNF"/>
</dbReference>
<dbReference type="GeneID" id="114846499"/>
<keyword evidence="11" id="KW-1185">Reference proteome</keyword>
<dbReference type="InterPro" id="IPR058030">
    <property type="entry name" value="TRIM8/14/16/25/29/45/65_CC"/>
</dbReference>
<feature type="coiled-coil region" evidence="7">
    <location>
        <begin position="261"/>
        <end position="291"/>
    </location>
</feature>
<sequence length="534" mass="61647">MSSCSVLASLSEDHFQCSLCHNTFSDPITTPCGHSFCRTCIHEHWDDSEFCHCPTCQKRFHGRPEVCTNALIAEISVQIKRRKVEACETWEVECDVCTEFKLKAMKSCLVCVTSYCEAHLEAHLRVPSLMRHKLVDPVRDLEERICVKHQRILERFCRTEQVCICQLCSESEHKDHETVTVEEEGARQKETMECKTAKIKTLIEERREKITEFTNSSEMRREKTTKEIDDSDALFKTLMSQVQEMRHKLKSNIEQKLIKSEEKDAEMIHKLNEEIAELQRKQSELEVLSQSDDHLRLLLTLQAVTNLASTKPWSSTRVYSDLCMQTARRAVGHLVNQFQAQLKALTHAEITRMKQYKESVTFDPVTAGGRLVISEWGKRLKHSKNAPAPSSADLQRFTLPMVLGTNGFTSGRHYWEVQVGLRNDWDVGVAKETVPRHGEVSVQRDHGFFSIGKTAFDYEVNCKPHIVLHLNPRPRNIGVYVDYEEGRVSFYDVNEKLHIHSFTGEHFTEKLFPYFYLYSKAKKSEPLIITSMET</sequence>
<dbReference type="Pfam" id="PF13445">
    <property type="entry name" value="zf-RING_UBOX"/>
    <property type="match status" value="1"/>
</dbReference>
<keyword evidence="7" id="KW-0175">Coiled coil</keyword>
<keyword evidence="2" id="KW-0479">Metal-binding</keyword>
<dbReference type="PANTHER" id="PTHR25465:SF32">
    <property type="entry name" value="BLOODTHIRSTY-RELATED GENE FAMILY, MEMBER 16 ISOFORM X1-RELATED"/>
    <property type="match status" value="1"/>
</dbReference>
<dbReference type="GO" id="GO:0005737">
    <property type="term" value="C:cytoplasm"/>
    <property type="evidence" value="ECO:0007669"/>
    <property type="project" value="UniProtKB-ARBA"/>
</dbReference>
<dbReference type="SUPFAM" id="SSF49899">
    <property type="entry name" value="Concanavalin A-like lectins/glucanases"/>
    <property type="match status" value="1"/>
</dbReference>
<dbReference type="PROSITE" id="PS50119">
    <property type="entry name" value="ZF_BBOX"/>
    <property type="match status" value="1"/>
</dbReference>
<keyword evidence="4" id="KW-0862">Zinc</keyword>
<evidence type="ECO:0000259" key="9">
    <source>
        <dbReference type="PROSITE" id="PS50119"/>
    </source>
</evidence>
<dbReference type="Pfam" id="PF13765">
    <property type="entry name" value="PRY"/>
    <property type="match status" value="1"/>
</dbReference>
<dbReference type="InterPro" id="IPR013320">
    <property type="entry name" value="ConA-like_dom_sf"/>
</dbReference>
<feature type="domain" description="RING-type" evidence="8">
    <location>
        <begin position="17"/>
        <end position="57"/>
    </location>
</feature>
<dbReference type="InterPro" id="IPR017907">
    <property type="entry name" value="Znf_RING_CS"/>
</dbReference>
<dbReference type="RefSeq" id="XP_055363047.1">
    <property type="nucleotide sequence ID" value="XM_055507072.1"/>
</dbReference>
<proteinExistence type="predicted"/>
<feature type="domain" description="B30.2/SPRY" evidence="10">
    <location>
        <begin position="340"/>
        <end position="534"/>
    </location>
</feature>
<accession>A0A6P7LB87</accession>
<evidence type="ECO:0000259" key="10">
    <source>
        <dbReference type="PROSITE" id="PS50188"/>
    </source>
</evidence>
<dbReference type="PROSITE" id="PS50089">
    <property type="entry name" value="ZF_RING_2"/>
    <property type="match status" value="1"/>
</dbReference>
<organism evidence="11 12">
    <name type="scientific">Betta splendens</name>
    <name type="common">Siamese fighting fish</name>
    <dbReference type="NCBI Taxonomy" id="158456"/>
    <lineage>
        <taxon>Eukaryota</taxon>
        <taxon>Metazoa</taxon>
        <taxon>Chordata</taxon>
        <taxon>Craniata</taxon>
        <taxon>Vertebrata</taxon>
        <taxon>Euteleostomi</taxon>
        <taxon>Actinopterygii</taxon>
        <taxon>Neopterygii</taxon>
        <taxon>Teleostei</taxon>
        <taxon>Neoteleostei</taxon>
        <taxon>Acanthomorphata</taxon>
        <taxon>Anabantaria</taxon>
        <taxon>Anabantiformes</taxon>
        <taxon>Anabantoidei</taxon>
        <taxon>Osphronemidae</taxon>
        <taxon>Betta</taxon>
    </lineage>
</organism>
<dbReference type="SMART" id="SM00589">
    <property type="entry name" value="PRY"/>
    <property type="match status" value="1"/>
</dbReference>
<dbReference type="InterPro" id="IPR027370">
    <property type="entry name" value="Znf-RING_euk"/>
</dbReference>
<evidence type="ECO:0000313" key="12">
    <source>
        <dbReference type="RefSeq" id="XP_028991345.1"/>
    </source>
</evidence>
<dbReference type="SMART" id="SM00184">
    <property type="entry name" value="RING"/>
    <property type="match status" value="1"/>
</dbReference>
<evidence type="ECO:0000256" key="5">
    <source>
        <dbReference type="ARBA" id="ARBA00022859"/>
    </source>
</evidence>
<dbReference type="GO" id="GO:0045087">
    <property type="term" value="P:innate immune response"/>
    <property type="evidence" value="ECO:0007669"/>
    <property type="project" value="UniProtKB-KW"/>
</dbReference>
<dbReference type="InterPro" id="IPR003877">
    <property type="entry name" value="SPRY_dom"/>
</dbReference>
<dbReference type="Gene3D" id="3.30.40.10">
    <property type="entry name" value="Zinc/RING finger domain, C3HC4 (zinc finger)"/>
    <property type="match status" value="1"/>
</dbReference>